<evidence type="ECO:0000256" key="2">
    <source>
        <dbReference type="SAM" id="Phobius"/>
    </source>
</evidence>
<keyword evidence="2" id="KW-0472">Membrane</keyword>
<keyword evidence="4" id="KW-1185">Reference proteome</keyword>
<evidence type="ECO:0000256" key="1">
    <source>
        <dbReference type="SAM" id="MobiDB-lite"/>
    </source>
</evidence>
<feature type="transmembrane region" description="Helical" evidence="2">
    <location>
        <begin position="36"/>
        <end position="53"/>
    </location>
</feature>
<accession>A0A133UH23</accession>
<comment type="caution">
    <text evidence="3">The sequence shown here is derived from an EMBL/GenBank/DDBJ whole genome shotgun (WGS) entry which is preliminary data.</text>
</comment>
<evidence type="ECO:0000313" key="4">
    <source>
        <dbReference type="Proteomes" id="UP000070373"/>
    </source>
</evidence>
<organism evidence="3 4">
    <name type="scientific">candidate division MSBL1 archaeon SCGC-AAA259E17</name>
    <dbReference type="NCBI Taxonomy" id="1698263"/>
    <lineage>
        <taxon>Archaea</taxon>
        <taxon>Methanobacteriati</taxon>
        <taxon>Methanobacteriota</taxon>
        <taxon>candidate division MSBL1</taxon>
    </lineage>
</organism>
<keyword evidence="2" id="KW-1133">Transmembrane helix</keyword>
<reference evidence="3 4" key="1">
    <citation type="journal article" date="2016" name="Sci. Rep.">
        <title>Metabolic traits of an uncultured archaeal lineage -MSBL1- from brine pools of the Red Sea.</title>
        <authorList>
            <person name="Mwirichia R."/>
            <person name="Alam I."/>
            <person name="Rashid M."/>
            <person name="Vinu M."/>
            <person name="Ba-Alawi W."/>
            <person name="Anthony Kamau A."/>
            <person name="Kamanda Ngugi D."/>
            <person name="Goker M."/>
            <person name="Klenk H.P."/>
            <person name="Bajic V."/>
            <person name="Stingl U."/>
        </authorList>
    </citation>
    <scope>NUCLEOTIDE SEQUENCE [LARGE SCALE GENOMIC DNA]</scope>
    <source>
        <strain evidence="3">SCGC-AAA259E17</strain>
    </source>
</reference>
<dbReference type="Proteomes" id="UP000070373">
    <property type="component" value="Unassembled WGS sequence"/>
</dbReference>
<gene>
    <name evidence="3" type="ORF">AKJ64_00440</name>
</gene>
<sequence length="116" mass="12835">MEIRLTEGERVVGCFFTAGLFLVTLGLGLWMESIPLVTFSLLGSAAWLPVTFTKYSSYRNARKEVGEGDLSGSAKDTLRKEKEETEELRGEVEKLRSDLDSLRATLAEKGFPAEEG</sequence>
<feature type="compositionally biased region" description="Basic and acidic residues" evidence="1">
    <location>
        <begin position="76"/>
        <end position="93"/>
    </location>
</feature>
<name>A0A133UH23_9EURY</name>
<proteinExistence type="predicted"/>
<protein>
    <submittedName>
        <fullName evidence="3">Uncharacterized protein</fullName>
    </submittedName>
</protein>
<feature type="transmembrane region" description="Helical" evidence="2">
    <location>
        <begin position="12"/>
        <end position="30"/>
    </location>
</feature>
<evidence type="ECO:0000313" key="3">
    <source>
        <dbReference type="EMBL" id="KXA93503.1"/>
    </source>
</evidence>
<dbReference type="AlphaFoldDB" id="A0A133UH23"/>
<feature type="region of interest" description="Disordered" evidence="1">
    <location>
        <begin position="67"/>
        <end position="93"/>
    </location>
</feature>
<keyword evidence="2" id="KW-0812">Transmembrane</keyword>
<dbReference type="EMBL" id="LHXN01000003">
    <property type="protein sequence ID" value="KXA93503.1"/>
    <property type="molecule type" value="Genomic_DNA"/>
</dbReference>